<evidence type="ECO:0000313" key="4">
    <source>
        <dbReference type="EMBL" id="RKP32512.1"/>
    </source>
</evidence>
<keyword evidence="5" id="KW-1185">Reference proteome</keyword>
<evidence type="ECO:0000259" key="3">
    <source>
        <dbReference type="PROSITE" id="PS51294"/>
    </source>
</evidence>
<evidence type="ECO:0000313" key="5">
    <source>
        <dbReference type="Proteomes" id="UP000268321"/>
    </source>
</evidence>
<sequence length="545" mass="59372">MSGASQSPSTKSNLRTPTSWETQDDLLLLHLKDSQKLGWKDIASHFHNRTPNACQFRWRRLKNGNLKNPPKSVAITGGLAAAAVAAASLPAPTERGKKHPANTSSSLSTSDGLRSSDAASDYGDSKSSSSLVKRPRSALSPDHSLVFSLTLAPTFRGYESVNSALAGLNTSGAAGATPIMQMQTVDNLPQLFTQLPQAFPNLPRLDVPLDPQTHSAAAGTLGGYFTDISVDPTLNLPQNRPHMMHSSGLTPRGLAADQVALLHNNNIIQIVREREDRNSVSLLRNSVLSLPSKSMHIPHHQTSSNALAHMPILFGGNSISGAAGGPSSISGPLGLTQLASTLSSIRNGSILGSTTYLRRLSMLGVIGDRRVSERDHERRAEREKSAGKGADKGTEKRSHKGEQTPPKQAAQQPIFRIPWSMEEDELLINRRQKELSFAELLILLPQRTEGEIWLRIDALERIKNGHRALVSHPGRRRQSLFGLDDVEDFYNDVESVIGDMESDDEDHALVDLDDQILGLQRSRKRRASSAVNPLTVREGIRGRLR</sequence>
<dbReference type="InterPro" id="IPR009057">
    <property type="entry name" value="Homeodomain-like_sf"/>
</dbReference>
<dbReference type="InterPro" id="IPR017930">
    <property type="entry name" value="Myb_dom"/>
</dbReference>
<feature type="domain" description="HTH myb-type" evidence="3">
    <location>
        <begin position="39"/>
        <end position="66"/>
    </location>
</feature>
<gene>
    <name evidence="4" type="ORF">METBISCDRAFT_21494</name>
</gene>
<reference evidence="5" key="1">
    <citation type="journal article" date="2018" name="Nat. Microbiol.">
        <title>Leveraging single-cell genomics to expand the fungal tree of life.</title>
        <authorList>
            <person name="Ahrendt S.R."/>
            <person name="Quandt C.A."/>
            <person name="Ciobanu D."/>
            <person name="Clum A."/>
            <person name="Salamov A."/>
            <person name="Andreopoulos B."/>
            <person name="Cheng J.F."/>
            <person name="Woyke T."/>
            <person name="Pelin A."/>
            <person name="Henrissat B."/>
            <person name="Reynolds N.K."/>
            <person name="Benny G.L."/>
            <person name="Smith M.E."/>
            <person name="James T.Y."/>
            <person name="Grigoriev I.V."/>
        </authorList>
    </citation>
    <scope>NUCLEOTIDE SEQUENCE [LARGE SCALE GENOMIC DNA]</scope>
    <source>
        <strain evidence="5">Baker2002</strain>
    </source>
</reference>
<dbReference type="SMART" id="SM00717">
    <property type="entry name" value="SANT"/>
    <property type="match status" value="1"/>
</dbReference>
<accession>A0A4P9ZJ43</accession>
<dbReference type="EMBL" id="ML004431">
    <property type="protein sequence ID" value="RKP32512.1"/>
    <property type="molecule type" value="Genomic_DNA"/>
</dbReference>
<dbReference type="Pfam" id="PF13921">
    <property type="entry name" value="Myb_DNA-bind_6"/>
    <property type="match status" value="1"/>
</dbReference>
<dbReference type="InterPro" id="IPR001005">
    <property type="entry name" value="SANT/Myb"/>
</dbReference>
<dbReference type="PROSITE" id="PS50090">
    <property type="entry name" value="MYB_LIKE"/>
    <property type="match status" value="1"/>
</dbReference>
<protein>
    <submittedName>
        <fullName evidence="4">Uncharacterized protein</fullName>
    </submittedName>
</protein>
<feature type="compositionally biased region" description="Low complexity" evidence="1">
    <location>
        <begin position="103"/>
        <end position="132"/>
    </location>
</feature>
<evidence type="ECO:0000259" key="2">
    <source>
        <dbReference type="PROSITE" id="PS50090"/>
    </source>
</evidence>
<dbReference type="Gene3D" id="1.10.10.60">
    <property type="entry name" value="Homeodomain-like"/>
    <property type="match status" value="1"/>
</dbReference>
<dbReference type="SUPFAM" id="SSF46689">
    <property type="entry name" value="Homeodomain-like"/>
    <property type="match status" value="1"/>
</dbReference>
<dbReference type="PROSITE" id="PS51294">
    <property type="entry name" value="HTH_MYB"/>
    <property type="match status" value="1"/>
</dbReference>
<evidence type="ECO:0000256" key="1">
    <source>
        <dbReference type="SAM" id="MobiDB-lite"/>
    </source>
</evidence>
<dbReference type="CDD" id="cd00167">
    <property type="entry name" value="SANT"/>
    <property type="match status" value="1"/>
</dbReference>
<dbReference type="Proteomes" id="UP000268321">
    <property type="component" value="Unassembled WGS sequence"/>
</dbReference>
<feature type="domain" description="Myb-like" evidence="2">
    <location>
        <begin position="19"/>
        <end position="62"/>
    </location>
</feature>
<dbReference type="AlphaFoldDB" id="A0A4P9ZJ43"/>
<organism evidence="4 5">
    <name type="scientific">Metschnikowia bicuspidata</name>
    <dbReference type="NCBI Taxonomy" id="27322"/>
    <lineage>
        <taxon>Eukaryota</taxon>
        <taxon>Fungi</taxon>
        <taxon>Dikarya</taxon>
        <taxon>Ascomycota</taxon>
        <taxon>Saccharomycotina</taxon>
        <taxon>Pichiomycetes</taxon>
        <taxon>Metschnikowiaceae</taxon>
        <taxon>Metschnikowia</taxon>
    </lineage>
</organism>
<name>A0A4P9ZJ43_9ASCO</name>
<feature type="region of interest" description="Disordered" evidence="1">
    <location>
        <begin position="370"/>
        <end position="414"/>
    </location>
</feature>
<feature type="region of interest" description="Disordered" evidence="1">
    <location>
        <begin position="90"/>
        <end position="135"/>
    </location>
</feature>
<feature type="compositionally biased region" description="Basic and acidic residues" evidence="1">
    <location>
        <begin position="370"/>
        <end position="402"/>
    </location>
</feature>
<dbReference type="OrthoDB" id="2143914at2759"/>
<proteinExistence type="predicted"/>